<proteinExistence type="predicted"/>
<organism evidence="1 2">
    <name type="scientific">Winogradskyella haliclonae</name>
    <dbReference type="NCBI Taxonomy" id="2048558"/>
    <lineage>
        <taxon>Bacteria</taxon>
        <taxon>Pseudomonadati</taxon>
        <taxon>Bacteroidota</taxon>
        <taxon>Flavobacteriia</taxon>
        <taxon>Flavobacteriales</taxon>
        <taxon>Flavobacteriaceae</taxon>
        <taxon>Winogradskyella</taxon>
    </lineage>
</organism>
<evidence type="ECO:0000313" key="2">
    <source>
        <dbReference type="Proteomes" id="UP000624701"/>
    </source>
</evidence>
<evidence type="ECO:0000313" key="1">
    <source>
        <dbReference type="EMBL" id="GGI56857.1"/>
    </source>
</evidence>
<accession>A0ABQ2BYI1</accession>
<dbReference type="EMBL" id="BMDQ01000001">
    <property type="protein sequence ID" value="GGI56857.1"/>
    <property type="molecule type" value="Genomic_DNA"/>
</dbReference>
<protein>
    <submittedName>
        <fullName evidence="1">Uncharacterized protein</fullName>
    </submittedName>
</protein>
<reference evidence="2" key="1">
    <citation type="journal article" date="2019" name="Int. J. Syst. Evol. Microbiol.">
        <title>The Global Catalogue of Microorganisms (GCM) 10K type strain sequencing project: providing services to taxonomists for standard genome sequencing and annotation.</title>
        <authorList>
            <consortium name="The Broad Institute Genomics Platform"/>
            <consortium name="The Broad Institute Genome Sequencing Center for Infectious Disease"/>
            <person name="Wu L."/>
            <person name="Ma J."/>
        </authorList>
    </citation>
    <scope>NUCLEOTIDE SEQUENCE [LARGE SCALE GENOMIC DNA]</scope>
    <source>
        <strain evidence="2">CCM 8681</strain>
    </source>
</reference>
<keyword evidence="2" id="KW-1185">Reference proteome</keyword>
<gene>
    <name evidence="1" type="ORF">GCM10011444_11660</name>
</gene>
<name>A0ABQ2BYI1_9FLAO</name>
<dbReference type="Proteomes" id="UP000624701">
    <property type="component" value="Unassembled WGS sequence"/>
</dbReference>
<sequence length="62" mass="7151">MLMAILKNRNEREIELASKINVYQDKISNLKINNNKTTEKKVLLTDVVADGYLLQTVFNVEL</sequence>
<comment type="caution">
    <text evidence="1">The sequence shown here is derived from an EMBL/GenBank/DDBJ whole genome shotgun (WGS) entry which is preliminary data.</text>
</comment>